<dbReference type="Proteomes" id="UP001432322">
    <property type="component" value="Unassembled WGS sequence"/>
</dbReference>
<feature type="region of interest" description="Disordered" evidence="1">
    <location>
        <begin position="359"/>
        <end position="378"/>
    </location>
</feature>
<evidence type="ECO:0000313" key="3">
    <source>
        <dbReference type="Proteomes" id="UP001432322"/>
    </source>
</evidence>
<evidence type="ECO:0000256" key="1">
    <source>
        <dbReference type="SAM" id="MobiDB-lite"/>
    </source>
</evidence>
<feature type="non-terminal residue" evidence="2">
    <location>
        <position position="457"/>
    </location>
</feature>
<evidence type="ECO:0000313" key="2">
    <source>
        <dbReference type="EMBL" id="GMT28787.1"/>
    </source>
</evidence>
<feature type="non-terminal residue" evidence="2">
    <location>
        <position position="1"/>
    </location>
</feature>
<proteinExistence type="predicted"/>
<name>A0AAV5WCN2_9BILA</name>
<reference evidence="2" key="1">
    <citation type="submission" date="2023-10" db="EMBL/GenBank/DDBJ databases">
        <title>Genome assembly of Pristionchus species.</title>
        <authorList>
            <person name="Yoshida K."/>
            <person name="Sommer R.J."/>
        </authorList>
    </citation>
    <scope>NUCLEOTIDE SEQUENCE</scope>
    <source>
        <strain evidence="2">RS5133</strain>
    </source>
</reference>
<keyword evidence="3" id="KW-1185">Reference proteome</keyword>
<dbReference type="AlphaFoldDB" id="A0AAV5WCN2"/>
<accession>A0AAV5WCN2</accession>
<protein>
    <submittedName>
        <fullName evidence="2">Uncharacterized protein</fullName>
    </submittedName>
</protein>
<dbReference type="EMBL" id="BTSY01000005">
    <property type="protein sequence ID" value="GMT28787.1"/>
    <property type="molecule type" value="Genomic_DNA"/>
</dbReference>
<comment type="caution">
    <text evidence="2">The sequence shown here is derived from an EMBL/GenBank/DDBJ whole genome shotgun (WGS) entry which is preliminary data.</text>
</comment>
<gene>
    <name evidence="2" type="ORF">PFISCL1PPCAC_20084</name>
</gene>
<organism evidence="2 3">
    <name type="scientific">Pristionchus fissidentatus</name>
    <dbReference type="NCBI Taxonomy" id="1538716"/>
    <lineage>
        <taxon>Eukaryota</taxon>
        <taxon>Metazoa</taxon>
        <taxon>Ecdysozoa</taxon>
        <taxon>Nematoda</taxon>
        <taxon>Chromadorea</taxon>
        <taxon>Rhabditida</taxon>
        <taxon>Rhabditina</taxon>
        <taxon>Diplogasteromorpha</taxon>
        <taxon>Diplogasteroidea</taxon>
        <taxon>Neodiplogasteridae</taxon>
        <taxon>Pristionchus</taxon>
    </lineage>
</organism>
<sequence>KWREDAENRVFSMMREAKSIYNEIITNSHCTRNISLCQDQFDELPEDIHEVFSYLTTGGLQFSRSNSSLLPFPSFPSSNNSIPFPHSNYSLIDSIFNSTLNSSKVPSRDESLIDYLTNEEEEEERFSFGNIRAYENWCNYWMDGLMNRFNWNRMKDSILAWKDGNASILPQYPSSPTASIVLISESNWTLSVLNTLTEGIDAASRIGLDINATQQVSTALSTLTNLISSVTQKFDGNMVERTPPSSPQLQSSAMEESKKAINPSAISPIEWTTSVKNRFMDSNTSSEIISSSSINSKDAINPWMKEAQLMHQTMNNMGATEEIMGFLDSLYTTAKSAFSSSRSRRWSGSRIDLIYSQNSVPSVESTTPPSPPSPPSFSSILSNAGSLIGGNMIELEQLGSGIFSHVVNSLNGMANNTSLTKLPPSLSSLTSNLTAMEELAGSVSNLTSLVNNSTTIT</sequence>